<protein>
    <recommendedName>
        <fullName evidence="3">MarR family transcriptional regulator</fullName>
    </recommendedName>
</protein>
<evidence type="ECO:0008006" key="3">
    <source>
        <dbReference type="Google" id="ProtNLM"/>
    </source>
</evidence>
<accession>A0A2A4CRK0</accession>
<dbReference type="Proteomes" id="UP000243507">
    <property type="component" value="Unassembled WGS sequence"/>
</dbReference>
<gene>
    <name evidence="1" type="ORF">CLN94_06590</name>
</gene>
<keyword evidence="2" id="KW-1185">Reference proteome</keyword>
<name>A0A2A4CRK0_9RHOB</name>
<dbReference type="SUPFAM" id="SSF46785">
    <property type="entry name" value="Winged helix' DNA-binding domain"/>
    <property type="match status" value="1"/>
</dbReference>
<dbReference type="EMBL" id="NTJD01000004">
    <property type="protein sequence ID" value="PCD76769.1"/>
    <property type="molecule type" value="Genomic_DNA"/>
</dbReference>
<evidence type="ECO:0000313" key="2">
    <source>
        <dbReference type="Proteomes" id="UP000243507"/>
    </source>
</evidence>
<dbReference type="AlphaFoldDB" id="A0A2A4CRK0"/>
<dbReference type="Gene3D" id="1.10.10.10">
    <property type="entry name" value="Winged helix-like DNA-binding domain superfamily/Winged helix DNA-binding domain"/>
    <property type="match status" value="1"/>
</dbReference>
<dbReference type="InterPro" id="IPR036390">
    <property type="entry name" value="WH_DNA-bd_sf"/>
</dbReference>
<comment type="caution">
    <text evidence="1">The sequence shown here is derived from an EMBL/GenBank/DDBJ whole genome shotgun (WGS) entry which is preliminary data.</text>
</comment>
<reference evidence="1 2" key="1">
    <citation type="submission" date="2017-09" db="EMBL/GenBank/DDBJ databases">
        <title>A multilocus sequence analysis scheme for characterization of bacteria in the genus Thioclava.</title>
        <authorList>
            <person name="Liu Y."/>
            <person name="Shao Z."/>
        </authorList>
    </citation>
    <scope>NUCLEOTIDE SEQUENCE [LARGE SCALE GENOMIC DNA]</scope>
    <source>
        <strain evidence="1 2">CAU 1312</strain>
    </source>
</reference>
<sequence>MIRVTAYLLNADPDMTVSRLNVFLHIASSKDGDVLVRDLCKKTGLGQSTVARTLAILSDKPMRGKKDGLGWVRTDPDPEDPRRVLVNLTSVGVKVVADLEALGD</sequence>
<proteinExistence type="predicted"/>
<dbReference type="GO" id="GO:0003700">
    <property type="term" value="F:DNA-binding transcription factor activity"/>
    <property type="evidence" value="ECO:0007669"/>
    <property type="project" value="InterPro"/>
</dbReference>
<organism evidence="1 2">
    <name type="scientific">Pseudothioclava arenosa</name>
    <dbReference type="NCBI Taxonomy" id="1795308"/>
    <lineage>
        <taxon>Bacteria</taxon>
        <taxon>Pseudomonadati</taxon>
        <taxon>Pseudomonadota</taxon>
        <taxon>Alphaproteobacteria</taxon>
        <taxon>Rhodobacterales</taxon>
        <taxon>Paracoccaceae</taxon>
        <taxon>Pseudothioclava</taxon>
    </lineage>
</organism>
<evidence type="ECO:0000313" key="1">
    <source>
        <dbReference type="EMBL" id="PCD76769.1"/>
    </source>
</evidence>
<dbReference type="InterPro" id="IPR036388">
    <property type="entry name" value="WH-like_DNA-bd_sf"/>
</dbReference>